<comment type="function">
    <text evidence="6">Cotranslationally removes the N-terminal methionine from nascent proteins. The N-terminal methionine is often cleaved when the second residue in the primary sequence is small and uncharged (Met-Ala-, Cys, Gly, Pro, Ser, Thr, or Val).</text>
</comment>
<comment type="catalytic activity">
    <reaction evidence="5 6">
        <text>Release of N-terminal amino acids, preferentially methionine, from peptides and arylamides.</text>
        <dbReference type="EC" id="3.4.11.18"/>
    </reaction>
</comment>
<sequence length="331" mass="36198">MFVVCTRIGRRVLENAGRMQHCRNVWKLFKNDFGTYNVIKTPGNVGACGIIPHSIQTPEYYPHGRPNPSPVSPELKTPEQIEGVRSAGFIARQIMDVIGKNIQAGITTEEIDRIGHSAIIERNCYPSPLHYRGFPKSLCTSVNNVACHGIPDDRKLQPGDIISVDITVYHRGYHGDCCETWFVDGTDVAGQRLVECARAARDLAISVCGPGVPIARIGEVCQEVSHAAGLTIVPVFIGHGIGSYFHGPPDVYHFANTSTEIMKAGMTFTVEPIVGQGSEQVVILKDGWTAMTTDDSRTAQFEHTVLITEDGHDILTEYTDDSILSPPAQSQ</sequence>
<dbReference type="EMBL" id="IACF01006609">
    <property type="protein sequence ID" value="LAB72192.1"/>
    <property type="molecule type" value="mRNA"/>
</dbReference>
<feature type="binding site" evidence="5">
    <location>
        <position position="246"/>
    </location>
    <ligand>
        <name>substrate</name>
    </ligand>
</feature>
<dbReference type="GO" id="GO:0006508">
    <property type="term" value="P:proteolysis"/>
    <property type="evidence" value="ECO:0007669"/>
    <property type="project" value="UniProtKB-KW"/>
</dbReference>
<evidence type="ECO:0000256" key="1">
    <source>
        <dbReference type="ARBA" id="ARBA00022438"/>
    </source>
</evidence>
<dbReference type="CDD" id="cd01086">
    <property type="entry name" value="MetAP1"/>
    <property type="match status" value="1"/>
</dbReference>
<feature type="binding site" evidence="5">
    <location>
        <position position="239"/>
    </location>
    <ligand>
        <name>a divalent metal cation</name>
        <dbReference type="ChEBI" id="CHEBI:60240"/>
        <label>2</label>
        <note>catalytic</note>
    </ligand>
</feature>
<dbReference type="EC" id="3.4.11.18" evidence="6"/>
<dbReference type="Gene3D" id="3.90.230.10">
    <property type="entry name" value="Creatinase/methionine aminopeptidase superfamily"/>
    <property type="match status" value="1"/>
</dbReference>
<keyword evidence="1 5" id="KW-0031">Aminopeptidase</keyword>
<dbReference type="GO" id="GO:0070006">
    <property type="term" value="F:metalloaminopeptidase activity"/>
    <property type="evidence" value="ECO:0007669"/>
    <property type="project" value="UniProtKB-UniRule"/>
</dbReference>
<feature type="binding site" evidence="5">
    <location>
        <position position="165"/>
    </location>
    <ligand>
        <name>a divalent metal cation</name>
        <dbReference type="ChEBI" id="CHEBI:60240"/>
        <label>1</label>
    </ligand>
</feature>
<dbReference type="Pfam" id="PF00557">
    <property type="entry name" value="Peptidase_M24"/>
    <property type="match status" value="1"/>
</dbReference>
<dbReference type="AlphaFoldDB" id="A0A2P2IDV4"/>
<feature type="binding site" evidence="5">
    <location>
        <position position="302"/>
    </location>
    <ligand>
        <name>a divalent metal cation</name>
        <dbReference type="ChEBI" id="CHEBI:60240"/>
        <label>1</label>
    </ligand>
</feature>
<dbReference type="PROSITE" id="PS00680">
    <property type="entry name" value="MAP_1"/>
    <property type="match status" value="1"/>
</dbReference>
<evidence type="ECO:0000256" key="3">
    <source>
        <dbReference type="ARBA" id="ARBA00022723"/>
    </source>
</evidence>
<name>A0A2P2IDV4_9CRUS</name>
<comment type="cofactor">
    <cofactor evidence="5">
        <name>Co(2+)</name>
        <dbReference type="ChEBI" id="CHEBI:48828"/>
    </cofactor>
    <cofactor evidence="5">
        <name>Zn(2+)</name>
        <dbReference type="ChEBI" id="CHEBI:29105"/>
    </cofactor>
    <cofactor evidence="5">
        <name>Mn(2+)</name>
        <dbReference type="ChEBI" id="CHEBI:29035"/>
    </cofactor>
    <cofactor evidence="5">
        <name>Fe(2+)</name>
        <dbReference type="ChEBI" id="CHEBI:29033"/>
    </cofactor>
    <text evidence="5">Binds 2 divalent metal cations per subunit. Has a high-affinity and a low affinity metal-binding site. The true nature of the physiological cofactor is under debate. The enzyme is active with cobalt, zinc, manganese or divalent iron ions. Most likely, methionine aminopeptidases function as mononuclear Fe(2+)-metalloproteases under physiological conditions, and the catalytically relevant metal-binding site has been assigned to the histidine-containing high-affinity site.</text>
</comment>
<dbReference type="PANTHER" id="PTHR43330:SF8">
    <property type="entry name" value="METHIONINE AMINOPEPTIDASE 1D, MITOCHONDRIAL"/>
    <property type="match status" value="1"/>
</dbReference>
<accession>A0A2P2IDV4</accession>
<feature type="binding site" evidence="5">
    <location>
        <position position="302"/>
    </location>
    <ligand>
        <name>a divalent metal cation</name>
        <dbReference type="ChEBI" id="CHEBI:60240"/>
        <label>2</label>
        <note>catalytic</note>
    </ligand>
</feature>
<keyword evidence="2 5" id="KW-0645">Protease</keyword>
<keyword evidence="4 5" id="KW-0378">Hydrolase</keyword>
<dbReference type="NCBIfam" id="TIGR00500">
    <property type="entry name" value="met_pdase_I"/>
    <property type="match status" value="1"/>
</dbReference>
<feature type="domain" description="Peptidase M24" evidence="7">
    <location>
        <begin position="83"/>
        <end position="309"/>
    </location>
</feature>
<dbReference type="SUPFAM" id="SSF55920">
    <property type="entry name" value="Creatinase/aminopeptidase"/>
    <property type="match status" value="1"/>
</dbReference>
<feature type="binding site" evidence="5">
    <location>
        <position position="176"/>
    </location>
    <ligand>
        <name>a divalent metal cation</name>
        <dbReference type="ChEBI" id="CHEBI:60240"/>
        <label>1</label>
    </ligand>
</feature>
<evidence type="ECO:0000256" key="4">
    <source>
        <dbReference type="ARBA" id="ARBA00022801"/>
    </source>
</evidence>
<dbReference type="InterPro" id="IPR000994">
    <property type="entry name" value="Pept_M24"/>
</dbReference>
<evidence type="ECO:0000259" key="7">
    <source>
        <dbReference type="Pfam" id="PF00557"/>
    </source>
</evidence>
<dbReference type="HAMAP" id="MF_01974">
    <property type="entry name" value="MetAP_1"/>
    <property type="match status" value="1"/>
</dbReference>
<evidence type="ECO:0000256" key="5">
    <source>
        <dbReference type="HAMAP-Rule" id="MF_03174"/>
    </source>
</evidence>
<dbReference type="PRINTS" id="PR00599">
    <property type="entry name" value="MAPEPTIDASE"/>
</dbReference>
<comment type="similarity">
    <text evidence="5">Belongs to the peptidase M24A family. Methionine aminopeptidase type 1 subfamily.</text>
</comment>
<feature type="binding site" evidence="5">
    <location>
        <position position="148"/>
    </location>
    <ligand>
        <name>substrate</name>
    </ligand>
</feature>
<evidence type="ECO:0000256" key="6">
    <source>
        <dbReference type="RuleBase" id="RU003653"/>
    </source>
</evidence>
<keyword evidence="3 5" id="KW-0479">Metal-binding</keyword>
<dbReference type="InterPro" id="IPR002467">
    <property type="entry name" value="Pept_M24A_MAP1"/>
</dbReference>
<feature type="binding site" evidence="5">
    <location>
        <position position="271"/>
    </location>
    <ligand>
        <name>a divalent metal cation</name>
        <dbReference type="ChEBI" id="CHEBI:60240"/>
        <label>2</label>
        <note>catalytic</note>
    </ligand>
</feature>
<dbReference type="GO" id="GO:0004239">
    <property type="term" value="F:initiator methionyl aminopeptidase activity"/>
    <property type="evidence" value="ECO:0007669"/>
    <property type="project" value="UniProtKB-UniRule"/>
</dbReference>
<dbReference type="InterPro" id="IPR036005">
    <property type="entry name" value="Creatinase/aminopeptidase-like"/>
</dbReference>
<reference evidence="8" key="1">
    <citation type="journal article" date="2018" name="Biosci. Biotechnol. Biochem.">
        <title>Polysaccharide hydrolase of the hadal zone amphipods Hirondellea gigas.</title>
        <authorList>
            <person name="Kobayashi H."/>
            <person name="Nagahama T."/>
            <person name="Arai W."/>
            <person name="Sasagawa Y."/>
            <person name="Umeda M."/>
            <person name="Hayashi T."/>
            <person name="Nikaido I."/>
            <person name="Watanabe H."/>
            <person name="Oguri K."/>
            <person name="Kitazato H."/>
            <person name="Fujioka K."/>
            <person name="Kido Y."/>
            <person name="Takami H."/>
        </authorList>
    </citation>
    <scope>NUCLEOTIDE SEQUENCE</scope>
    <source>
        <tissue evidence="8">Whole body</tissue>
    </source>
</reference>
<dbReference type="GO" id="GO:0046872">
    <property type="term" value="F:metal ion binding"/>
    <property type="evidence" value="ECO:0007669"/>
    <property type="project" value="UniProtKB-UniRule"/>
</dbReference>
<protein>
    <recommendedName>
        <fullName evidence="6">Methionine aminopeptidase</fullName>
        <ecNumber evidence="6">3.4.11.18</ecNumber>
    </recommendedName>
</protein>
<evidence type="ECO:0000256" key="2">
    <source>
        <dbReference type="ARBA" id="ARBA00022670"/>
    </source>
</evidence>
<proteinExistence type="evidence at transcript level"/>
<organism evidence="8">
    <name type="scientific">Hirondellea gigas</name>
    <dbReference type="NCBI Taxonomy" id="1518452"/>
    <lineage>
        <taxon>Eukaryota</taxon>
        <taxon>Metazoa</taxon>
        <taxon>Ecdysozoa</taxon>
        <taxon>Arthropoda</taxon>
        <taxon>Crustacea</taxon>
        <taxon>Multicrustacea</taxon>
        <taxon>Malacostraca</taxon>
        <taxon>Eumalacostraca</taxon>
        <taxon>Peracarida</taxon>
        <taxon>Amphipoda</taxon>
        <taxon>Amphilochidea</taxon>
        <taxon>Lysianassida</taxon>
        <taxon>Lysianassidira</taxon>
        <taxon>Lysianassoidea</taxon>
        <taxon>Lysianassidae</taxon>
        <taxon>Hirondellea</taxon>
    </lineage>
</organism>
<dbReference type="PANTHER" id="PTHR43330">
    <property type="entry name" value="METHIONINE AMINOPEPTIDASE"/>
    <property type="match status" value="1"/>
</dbReference>
<feature type="binding site" evidence="5">
    <location>
        <position position="176"/>
    </location>
    <ligand>
        <name>a divalent metal cation</name>
        <dbReference type="ChEBI" id="CHEBI:60240"/>
        <label>2</label>
        <note>catalytic</note>
    </ligand>
</feature>
<evidence type="ECO:0000313" key="8">
    <source>
        <dbReference type="EMBL" id="LAB72192.1"/>
    </source>
</evidence>
<dbReference type="InterPro" id="IPR001714">
    <property type="entry name" value="Pept_M24_MAP"/>
</dbReference>